<gene>
    <name evidence="2" type="ORF">SPSK_04344</name>
</gene>
<reference evidence="2 3" key="2">
    <citation type="journal article" date="2015" name="Eukaryot. Cell">
        <title>Asexual propagation of a virulent clone complex in a human and feline outbreak of sporotrichosis.</title>
        <authorList>
            <person name="Teixeira Mde M."/>
            <person name="Rodrigues A.M."/>
            <person name="Tsui C.K."/>
            <person name="de Almeida L.G."/>
            <person name="Van Diepeningen A.D."/>
            <person name="van den Ende B.G."/>
            <person name="Fernandes G.F."/>
            <person name="Kano R."/>
            <person name="Hamelin R.C."/>
            <person name="Lopes-Bezerra L.M."/>
            <person name="Vasconcelos A.T."/>
            <person name="de Hoog S."/>
            <person name="de Camargo Z.P."/>
            <person name="Felipe M.S."/>
        </authorList>
    </citation>
    <scope>NUCLEOTIDE SEQUENCE [LARGE SCALE GENOMIC DNA]</scope>
    <source>
        <strain evidence="2 3">1099-18</strain>
    </source>
</reference>
<dbReference type="Proteomes" id="UP000033710">
    <property type="component" value="Unassembled WGS sequence"/>
</dbReference>
<feature type="compositionally biased region" description="Basic residues" evidence="1">
    <location>
        <begin position="311"/>
        <end position="329"/>
    </location>
</feature>
<dbReference type="KEGG" id="ssck:SPSK_04344"/>
<protein>
    <submittedName>
        <fullName evidence="2">Uncharacterized protein</fullName>
    </submittedName>
</protein>
<dbReference type="GeneID" id="27666429"/>
<evidence type="ECO:0000313" key="3">
    <source>
        <dbReference type="Proteomes" id="UP000033710"/>
    </source>
</evidence>
<accession>A0A0F2M3Y8</accession>
<feature type="compositionally biased region" description="Polar residues" evidence="1">
    <location>
        <begin position="76"/>
        <end position="87"/>
    </location>
</feature>
<evidence type="ECO:0000256" key="1">
    <source>
        <dbReference type="SAM" id="MobiDB-lite"/>
    </source>
</evidence>
<reference evidence="2 3" key="1">
    <citation type="journal article" date="2014" name="BMC Genomics">
        <title>Comparative genomics of the major fungal agents of human and animal Sporotrichosis: Sporothrix schenckii and Sporothrix brasiliensis.</title>
        <authorList>
            <person name="Teixeira M.M."/>
            <person name="de Almeida L.G."/>
            <person name="Kubitschek-Barreira P."/>
            <person name="Alves F.L."/>
            <person name="Kioshima E.S."/>
            <person name="Abadio A.K."/>
            <person name="Fernandes L."/>
            <person name="Derengowski L.S."/>
            <person name="Ferreira K.S."/>
            <person name="Souza R.C."/>
            <person name="Ruiz J.C."/>
            <person name="de Andrade N.C."/>
            <person name="Paes H.C."/>
            <person name="Nicola A.M."/>
            <person name="Albuquerque P."/>
            <person name="Gerber A.L."/>
            <person name="Martins V.P."/>
            <person name="Peconick L.D."/>
            <person name="Neto A.V."/>
            <person name="Chaucanez C.B."/>
            <person name="Silva P.A."/>
            <person name="Cunha O.L."/>
            <person name="de Oliveira F.F."/>
            <person name="dos Santos T.C."/>
            <person name="Barros A.L."/>
            <person name="Soares M.A."/>
            <person name="de Oliveira L.M."/>
            <person name="Marini M.M."/>
            <person name="Villalobos-Duno H."/>
            <person name="Cunha M.M."/>
            <person name="de Hoog S."/>
            <person name="da Silveira J.F."/>
            <person name="Henrissat B."/>
            <person name="Nino-Vega G.A."/>
            <person name="Cisalpino P.S."/>
            <person name="Mora-Montes H.M."/>
            <person name="Almeida S.R."/>
            <person name="Stajich J.E."/>
            <person name="Lopes-Bezerra L.M."/>
            <person name="Vasconcelos A.T."/>
            <person name="Felipe M.S."/>
        </authorList>
    </citation>
    <scope>NUCLEOTIDE SEQUENCE [LARGE SCALE GENOMIC DNA]</scope>
    <source>
        <strain evidence="2 3">1099-18</strain>
    </source>
</reference>
<proteinExistence type="predicted"/>
<evidence type="ECO:0000313" key="2">
    <source>
        <dbReference type="EMBL" id="KJR83480.1"/>
    </source>
</evidence>
<feature type="region of interest" description="Disordered" evidence="1">
    <location>
        <begin position="285"/>
        <end position="338"/>
    </location>
</feature>
<feature type="region of interest" description="Disordered" evidence="1">
    <location>
        <begin position="49"/>
        <end position="91"/>
    </location>
</feature>
<dbReference type="RefSeq" id="XP_016586156.1">
    <property type="nucleotide sequence ID" value="XM_016731152.1"/>
</dbReference>
<dbReference type="VEuPathDB" id="FungiDB:SPSK_04344"/>
<organism evidence="2 3">
    <name type="scientific">Sporothrix schenckii 1099-18</name>
    <dbReference type="NCBI Taxonomy" id="1397361"/>
    <lineage>
        <taxon>Eukaryota</taxon>
        <taxon>Fungi</taxon>
        <taxon>Dikarya</taxon>
        <taxon>Ascomycota</taxon>
        <taxon>Pezizomycotina</taxon>
        <taxon>Sordariomycetes</taxon>
        <taxon>Sordariomycetidae</taxon>
        <taxon>Ophiostomatales</taxon>
        <taxon>Ophiostomataceae</taxon>
        <taxon>Sporothrix</taxon>
    </lineage>
</organism>
<dbReference type="AlphaFoldDB" id="A0A0F2M3Y8"/>
<name>A0A0F2M3Y8_SPOSC</name>
<comment type="caution">
    <text evidence="2">The sequence shown here is derived from an EMBL/GenBank/DDBJ whole genome shotgun (WGS) entry which is preliminary data.</text>
</comment>
<dbReference type="EMBL" id="AXCR01000010">
    <property type="protein sequence ID" value="KJR83480.1"/>
    <property type="molecule type" value="Genomic_DNA"/>
</dbReference>
<sequence length="398" mass="45574">MDTVLAEHCVSPKLYSRRDWYKWVEMVRDTAASYWTYWDPLYRKPKERRLQAPRACQRGPHPGSLRTPLGPRHPQETSPTGRPTATPATLDRGELPEFSRYWTERELYTAYDNKQSVVRSLIHRSVAPHIADRLDDLPDDSIAGWLAFLYKHYGENKEEAMLLAEKEYQAVLGKFIARTPKEWFTSWRNALHECGRLNLPCTISGSWLRDLYVVLIPHFADIAIETRRAYNSKDPDEYDVRRASHLESEVLQATTWLERSRSLYSGRVVKGFGCTASLDPADDGAIQGAANKGLPAQNTDEQPPPYAQKTTYKKRPRTNTRGGIHRPVKRQQGDPGEKKCEGCLKTGHTWEQCWGLFPEKAPKGVHTSRLRHVVAVAEAVMFSKPDLAQRVTDKRKHL</sequence>